<dbReference type="Gene3D" id="3.50.50.60">
    <property type="entry name" value="FAD/NAD(P)-binding domain"/>
    <property type="match status" value="2"/>
</dbReference>
<dbReference type="SUPFAM" id="SSF51905">
    <property type="entry name" value="FAD/NAD(P)-binding domain"/>
    <property type="match status" value="1"/>
</dbReference>
<dbReference type="AlphaFoldDB" id="A0A348HBG4"/>
<dbReference type="NCBIfam" id="TIGR01988">
    <property type="entry name" value="Ubi-OHases"/>
    <property type="match status" value="1"/>
</dbReference>
<reference evidence="9 10" key="1">
    <citation type="submission" date="2018-09" db="EMBL/GenBank/DDBJ databases">
        <title>Zymobacter palmae IAM14233 (=T109) whole genome analysis.</title>
        <authorList>
            <person name="Yanase H."/>
        </authorList>
    </citation>
    <scope>NUCLEOTIDE SEQUENCE [LARGE SCALE GENOMIC DNA]</scope>
    <source>
        <strain evidence="9 10">IAM14233</strain>
    </source>
</reference>
<dbReference type="InterPro" id="IPR051205">
    <property type="entry name" value="UbiH/COQ6_monooxygenase"/>
</dbReference>
<evidence type="ECO:0000256" key="6">
    <source>
        <dbReference type="ARBA" id="ARBA00023002"/>
    </source>
</evidence>
<keyword evidence="7" id="KW-0503">Monooxygenase</keyword>
<dbReference type="PANTHER" id="PTHR43876">
    <property type="entry name" value="UBIQUINONE BIOSYNTHESIS MONOOXYGENASE COQ6, MITOCHONDRIAL"/>
    <property type="match status" value="1"/>
</dbReference>
<evidence type="ECO:0000259" key="8">
    <source>
        <dbReference type="Pfam" id="PF01494"/>
    </source>
</evidence>
<evidence type="ECO:0000256" key="5">
    <source>
        <dbReference type="ARBA" id="ARBA00022827"/>
    </source>
</evidence>
<dbReference type="GO" id="GO:0008681">
    <property type="term" value="F:2-octaprenyl-6-methoxyphenol hydroxylase activity"/>
    <property type="evidence" value="ECO:0007669"/>
    <property type="project" value="InterPro"/>
</dbReference>
<dbReference type="PROSITE" id="PS51257">
    <property type="entry name" value="PROKAR_LIPOPROTEIN"/>
    <property type="match status" value="1"/>
</dbReference>
<accession>A0A348HBG4</accession>
<evidence type="ECO:0000313" key="9">
    <source>
        <dbReference type="EMBL" id="BBG28966.1"/>
    </source>
</evidence>
<dbReference type="GO" id="GO:0071949">
    <property type="term" value="F:FAD binding"/>
    <property type="evidence" value="ECO:0007669"/>
    <property type="project" value="InterPro"/>
</dbReference>
<evidence type="ECO:0000313" key="10">
    <source>
        <dbReference type="Proteomes" id="UP000267342"/>
    </source>
</evidence>
<evidence type="ECO:0000256" key="2">
    <source>
        <dbReference type="ARBA" id="ARBA00004749"/>
    </source>
</evidence>
<name>A0A348HBG4_9GAMM</name>
<dbReference type="InterPro" id="IPR002938">
    <property type="entry name" value="FAD-bd"/>
</dbReference>
<dbReference type="GO" id="GO:0006744">
    <property type="term" value="P:ubiquinone biosynthetic process"/>
    <property type="evidence" value="ECO:0007669"/>
    <property type="project" value="UniProtKB-UniPathway"/>
</dbReference>
<dbReference type="PANTHER" id="PTHR43876:SF8">
    <property type="entry name" value="2-OCTAPRENYL-6-METHOXYPHENOL HYDROXYLASE"/>
    <property type="match status" value="1"/>
</dbReference>
<dbReference type="OrthoDB" id="9769565at2"/>
<keyword evidence="10" id="KW-1185">Reference proteome</keyword>
<dbReference type="RefSeq" id="WP_027704482.1">
    <property type="nucleotide sequence ID" value="NZ_AP018933.1"/>
</dbReference>
<keyword evidence="6" id="KW-0560">Oxidoreductase</keyword>
<gene>
    <name evidence="9" type="ORF">ZBT109_0168</name>
</gene>
<dbReference type="Pfam" id="PF01494">
    <property type="entry name" value="FAD_binding_3"/>
    <property type="match status" value="1"/>
</dbReference>
<comment type="pathway">
    <text evidence="2">Cofactor biosynthesis; ubiquinone biosynthesis.</text>
</comment>
<evidence type="ECO:0000256" key="1">
    <source>
        <dbReference type="ARBA" id="ARBA00001974"/>
    </source>
</evidence>
<keyword evidence="5" id="KW-0274">FAD</keyword>
<dbReference type="UniPathway" id="UPA00232"/>
<evidence type="ECO:0000256" key="4">
    <source>
        <dbReference type="ARBA" id="ARBA00022630"/>
    </source>
</evidence>
<keyword evidence="4" id="KW-0285">Flavoprotein</keyword>
<proteinExistence type="inferred from homology"/>
<dbReference type="PRINTS" id="PR00420">
    <property type="entry name" value="RNGMNOXGNASE"/>
</dbReference>
<comment type="similarity">
    <text evidence="3">Belongs to the UbiH/COQ6 family.</text>
</comment>
<dbReference type="Proteomes" id="UP000267342">
    <property type="component" value="Chromosome"/>
</dbReference>
<dbReference type="EMBL" id="AP018933">
    <property type="protein sequence ID" value="BBG28966.1"/>
    <property type="molecule type" value="Genomic_DNA"/>
</dbReference>
<feature type="domain" description="FAD-binding" evidence="8">
    <location>
        <begin position="9"/>
        <end position="349"/>
    </location>
</feature>
<sequence length="403" mass="44064">MTDTRPIQVDIAIVGGGLVGSSLACALAPLAERQGWQVAIIEAMPLSRSGERSYQPSFDERSSAIALGSRLHFERIGIWEAMAEHASPIRHIHISERGRLGSTHMHAQDVHAEALGYVIPNAWMGQALMARLDTLPLQRFCPAQVISAEPLPEGYRLALDSGQMIDARLMVLADGGRSPIKSLLGISDQVHDYHEHALIANVEISRPHQGIAYERFDSAGPMALLPLEGQRMGLVWTRAPDELAALLVMSDREFLAALQGTFGERVGRFRKVGSRHHYPLSKRQACEQIRPHLAILGNAAHSLHPVAGQGFNLALRGVMDLCAALENQALRGEPLGSMAALSDFEHRRSQDRLQVAEGSHLLVSLFGIDNMPLSHLRSLGLATLDKVGPLRRALMRRAMGVVR</sequence>
<comment type="cofactor">
    <cofactor evidence="1">
        <name>FAD</name>
        <dbReference type="ChEBI" id="CHEBI:57692"/>
    </cofactor>
</comment>
<dbReference type="InterPro" id="IPR010971">
    <property type="entry name" value="UbiH/COQ6"/>
</dbReference>
<dbReference type="NCBIfam" id="NF004356">
    <property type="entry name" value="PRK05732.1"/>
    <property type="match status" value="1"/>
</dbReference>
<dbReference type="NCBIfam" id="TIGR01984">
    <property type="entry name" value="UbiH"/>
    <property type="match status" value="1"/>
</dbReference>
<dbReference type="KEGG" id="zpl:ZBT109_0168"/>
<protein>
    <submittedName>
        <fullName evidence="9">2-polyprenyl-6-methoxyphenol hydroxylase</fullName>
    </submittedName>
</protein>
<dbReference type="STRING" id="1123510.GCA_000620025_00253"/>
<dbReference type="InterPro" id="IPR011295">
    <property type="entry name" value="UbiH"/>
</dbReference>
<dbReference type="InterPro" id="IPR036188">
    <property type="entry name" value="FAD/NAD-bd_sf"/>
</dbReference>
<evidence type="ECO:0000256" key="7">
    <source>
        <dbReference type="ARBA" id="ARBA00023033"/>
    </source>
</evidence>
<evidence type="ECO:0000256" key="3">
    <source>
        <dbReference type="ARBA" id="ARBA00005349"/>
    </source>
</evidence>
<organism evidence="9 10">
    <name type="scientific">Zymobacter palmae</name>
    <dbReference type="NCBI Taxonomy" id="33074"/>
    <lineage>
        <taxon>Bacteria</taxon>
        <taxon>Pseudomonadati</taxon>
        <taxon>Pseudomonadota</taxon>
        <taxon>Gammaproteobacteria</taxon>
        <taxon>Oceanospirillales</taxon>
        <taxon>Halomonadaceae</taxon>
        <taxon>Zymobacter group</taxon>
        <taxon>Zymobacter</taxon>
    </lineage>
</organism>